<accession>A0A399ELW8</accession>
<gene>
    <name evidence="1" type="ORF">Mrose_03046</name>
</gene>
<keyword evidence="2" id="KW-1185">Reference proteome</keyword>
<dbReference type="EMBL" id="QWLA01000077">
    <property type="protein sequence ID" value="RIH83432.1"/>
    <property type="molecule type" value="Genomic_DNA"/>
</dbReference>
<dbReference type="AlphaFoldDB" id="A0A399ELW8"/>
<evidence type="ECO:0000313" key="1">
    <source>
        <dbReference type="EMBL" id="RIH83432.1"/>
    </source>
</evidence>
<evidence type="ECO:0000313" key="2">
    <source>
        <dbReference type="Proteomes" id="UP000265341"/>
    </source>
</evidence>
<reference evidence="1 2" key="1">
    <citation type="submission" date="2018-08" db="EMBL/GenBank/DDBJ databases">
        <title>Meiothermus roseus NBRC 110900 genome sequencing project.</title>
        <authorList>
            <person name="Da Costa M.S."/>
            <person name="Albuquerque L."/>
            <person name="Raposo P."/>
            <person name="Froufe H.J.C."/>
            <person name="Barroso C.S."/>
            <person name="Egas C."/>
        </authorList>
    </citation>
    <scope>NUCLEOTIDE SEQUENCE [LARGE SCALE GENOMIC DNA]</scope>
    <source>
        <strain evidence="1 2">NBRC 110900</strain>
    </source>
</reference>
<organism evidence="1 2">
    <name type="scientific">Calidithermus roseus</name>
    <dbReference type="NCBI Taxonomy" id="1644118"/>
    <lineage>
        <taxon>Bacteria</taxon>
        <taxon>Thermotogati</taxon>
        <taxon>Deinococcota</taxon>
        <taxon>Deinococci</taxon>
        <taxon>Thermales</taxon>
        <taxon>Thermaceae</taxon>
        <taxon>Calidithermus</taxon>
    </lineage>
</organism>
<name>A0A399ELW8_9DEIN</name>
<evidence type="ECO:0008006" key="3">
    <source>
        <dbReference type="Google" id="ProtNLM"/>
    </source>
</evidence>
<dbReference type="Proteomes" id="UP000265341">
    <property type="component" value="Unassembled WGS sequence"/>
</dbReference>
<sequence length="123" mass="14126">MFHVKSYGETALDPGSFQMGVLLGVLIGEGHFGGDGKQPQVTLRMHSRHHGLFEWLTQQVPGSKLYGPYDHGGRHYYQWIVRGQALREFLIPLLERLPWAQIDPPSYQRYREMKARYGLEVGS</sequence>
<protein>
    <recommendedName>
        <fullName evidence="3">Homing endonuclease LAGLIDADG domain-containing protein</fullName>
    </recommendedName>
</protein>
<proteinExistence type="predicted"/>
<comment type="caution">
    <text evidence="1">The sequence shown here is derived from an EMBL/GenBank/DDBJ whole genome shotgun (WGS) entry which is preliminary data.</text>
</comment>